<reference evidence="3" key="1">
    <citation type="journal article" date="2020" name="Phytopathology">
        <title>Genome Sequence Resources of Colletotrichum truncatum, C. plurivorum, C. musicola, and C. sojae: Four Species Pathogenic to Soybean (Glycine max).</title>
        <authorList>
            <person name="Rogerio F."/>
            <person name="Boufleur T.R."/>
            <person name="Ciampi-Guillardi M."/>
            <person name="Sukno S.A."/>
            <person name="Thon M.R."/>
            <person name="Massola Junior N.S."/>
            <person name="Baroncelli R."/>
        </authorList>
    </citation>
    <scope>NUCLEOTIDE SEQUENCE</scope>
    <source>
        <strain evidence="3">LFN00145</strain>
    </source>
</reference>
<dbReference type="CDD" id="cd09870">
    <property type="entry name" value="PIN_YEN1"/>
    <property type="match status" value="1"/>
</dbReference>
<dbReference type="SUPFAM" id="SSF47807">
    <property type="entry name" value="5' to 3' exonuclease, C-terminal subdomain"/>
    <property type="match status" value="1"/>
</dbReference>
<dbReference type="InterPro" id="IPR006086">
    <property type="entry name" value="XPG-I_dom"/>
</dbReference>
<dbReference type="EMBL" id="WIGO01000026">
    <property type="protein sequence ID" value="KAF6837329.1"/>
    <property type="molecule type" value="Genomic_DNA"/>
</dbReference>
<keyword evidence="4" id="KW-1185">Reference proteome</keyword>
<dbReference type="CDD" id="cd09900">
    <property type="entry name" value="H3TH_XPG-like"/>
    <property type="match status" value="1"/>
</dbReference>
<comment type="caution">
    <text evidence="3">The sequence shown here is derived from an EMBL/GenBank/DDBJ whole genome shotgun (WGS) entry which is preliminary data.</text>
</comment>
<dbReference type="PANTHER" id="PTHR11081:SF62">
    <property type="entry name" value="XPG-I DOMAIN-CONTAINING PROTEIN"/>
    <property type="match status" value="1"/>
</dbReference>
<dbReference type="SUPFAM" id="SSF88723">
    <property type="entry name" value="PIN domain-like"/>
    <property type="match status" value="1"/>
</dbReference>
<evidence type="ECO:0000259" key="2">
    <source>
        <dbReference type="SMART" id="SM00484"/>
    </source>
</evidence>
<dbReference type="AlphaFoldDB" id="A0A8H6KTD6"/>
<gene>
    <name evidence="3" type="ORF">CPLU01_03193</name>
</gene>
<protein>
    <recommendedName>
        <fullName evidence="2">XPG-I domain-containing protein</fullName>
    </recommendedName>
</protein>
<dbReference type="GO" id="GO:0006281">
    <property type="term" value="P:DNA repair"/>
    <property type="evidence" value="ECO:0007669"/>
    <property type="project" value="UniProtKB-ARBA"/>
</dbReference>
<dbReference type="InterPro" id="IPR029060">
    <property type="entry name" value="PIN-like_dom_sf"/>
</dbReference>
<dbReference type="InterPro" id="IPR006084">
    <property type="entry name" value="XPG/Rad2"/>
</dbReference>
<dbReference type="Proteomes" id="UP000654918">
    <property type="component" value="Unassembled WGS sequence"/>
</dbReference>
<evidence type="ECO:0000313" key="3">
    <source>
        <dbReference type="EMBL" id="KAF6837329.1"/>
    </source>
</evidence>
<feature type="domain" description="XPG-I" evidence="2">
    <location>
        <begin position="52"/>
        <end position="122"/>
    </location>
</feature>
<sequence>MFRVLRLLQHGILPLLVFDGDQRPENKQRSTGRKSQQGNAGDSLRLLKRLLDALHVPRHQAPGEAEAECAALQSLGVVDAVWTEDGDALMFGCSVVVRKTKEGPEVVEVFRMDSLRERGFTCKEAVVLFAMLVGCDYTSGLAGCGSAMARKVLLDESVRTGDLLEQFWGVETHGARSSWLRRLRDVLPASLKDAVNDDKFASLTALRNCRRPIVSGAQTLERLRGVAYREHTSADLHMIIPFLQDHFNRNYALTWPLKQLAPVQLVWSLLKGEPGARGLVAAFKQKNNKARLTSPVQVDPICAFPGIDDSSIGTALIGMDPIVIVECEILDAILAYGMSEEEFRQWREGNTKAWAKKTRAREALLPNGEAAKAMIPSGSSKRITDAPSPVVAKAVGRGRKRKADDQSAPVPLPFQPLWESCNDKFWELDASSQEYGRHRVKRSTAVGTGNGADDPIGLD</sequence>
<dbReference type="SMART" id="SM00484">
    <property type="entry name" value="XPGI"/>
    <property type="match status" value="1"/>
</dbReference>
<dbReference type="PANTHER" id="PTHR11081">
    <property type="entry name" value="FLAP ENDONUCLEASE FAMILY MEMBER"/>
    <property type="match status" value="1"/>
</dbReference>
<organism evidence="3 4">
    <name type="scientific">Colletotrichum plurivorum</name>
    <dbReference type="NCBI Taxonomy" id="2175906"/>
    <lineage>
        <taxon>Eukaryota</taxon>
        <taxon>Fungi</taxon>
        <taxon>Dikarya</taxon>
        <taxon>Ascomycota</taxon>
        <taxon>Pezizomycotina</taxon>
        <taxon>Sordariomycetes</taxon>
        <taxon>Hypocreomycetidae</taxon>
        <taxon>Glomerellales</taxon>
        <taxon>Glomerellaceae</taxon>
        <taxon>Colletotrichum</taxon>
        <taxon>Colletotrichum orchidearum species complex</taxon>
    </lineage>
</organism>
<accession>A0A8H6KTD6</accession>
<dbReference type="GO" id="GO:0017108">
    <property type="term" value="F:5'-flap endonuclease activity"/>
    <property type="evidence" value="ECO:0007669"/>
    <property type="project" value="TreeGrafter"/>
</dbReference>
<feature type="region of interest" description="Disordered" evidence="1">
    <location>
        <begin position="436"/>
        <end position="459"/>
    </location>
</feature>
<dbReference type="Pfam" id="PF00867">
    <property type="entry name" value="XPG_I"/>
    <property type="match status" value="1"/>
</dbReference>
<dbReference type="Gene3D" id="3.40.50.1010">
    <property type="entry name" value="5'-nuclease"/>
    <property type="match status" value="1"/>
</dbReference>
<dbReference type="PRINTS" id="PR00853">
    <property type="entry name" value="XPGRADSUPER"/>
</dbReference>
<dbReference type="InterPro" id="IPR036279">
    <property type="entry name" value="5-3_exonuclease_C_sf"/>
</dbReference>
<evidence type="ECO:0000313" key="4">
    <source>
        <dbReference type="Proteomes" id="UP000654918"/>
    </source>
</evidence>
<name>A0A8H6KTD6_9PEZI</name>
<proteinExistence type="predicted"/>
<evidence type="ECO:0000256" key="1">
    <source>
        <dbReference type="SAM" id="MobiDB-lite"/>
    </source>
</evidence>